<name>A0A1Z4LKU5_9CYAN</name>
<reference evidence="8 9" key="1">
    <citation type="submission" date="2017-06" db="EMBL/GenBank/DDBJ databases">
        <title>Genome sequencing of cyanobaciteial culture collection at National Institute for Environmental Studies (NIES).</title>
        <authorList>
            <person name="Hirose Y."/>
            <person name="Shimura Y."/>
            <person name="Fujisawa T."/>
            <person name="Nakamura Y."/>
            <person name="Kawachi M."/>
        </authorList>
    </citation>
    <scope>NUCLEOTIDE SEQUENCE [LARGE SCALE GENOMIC DNA]</scope>
    <source>
        <strain evidence="8 9">NIES-267</strain>
    </source>
</reference>
<keyword evidence="3" id="KW-0597">Phosphoprotein</keyword>
<feature type="coiled-coil region" evidence="6">
    <location>
        <begin position="175"/>
        <end position="206"/>
    </location>
</feature>
<dbReference type="OrthoDB" id="5401154at2"/>
<dbReference type="EMBL" id="AP018227">
    <property type="protein sequence ID" value="BAY81863.1"/>
    <property type="molecule type" value="Genomic_DNA"/>
</dbReference>
<dbReference type="SMART" id="SM00388">
    <property type="entry name" value="HisKA"/>
    <property type="match status" value="1"/>
</dbReference>
<dbReference type="SUPFAM" id="SSF55781">
    <property type="entry name" value="GAF domain-like"/>
    <property type="match status" value="1"/>
</dbReference>
<dbReference type="InterPro" id="IPR005467">
    <property type="entry name" value="His_kinase_dom"/>
</dbReference>
<evidence type="ECO:0000256" key="4">
    <source>
        <dbReference type="ARBA" id="ARBA00022777"/>
    </source>
</evidence>
<dbReference type="InterPro" id="IPR036097">
    <property type="entry name" value="HisK_dim/P_sf"/>
</dbReference>
<evidence type="ECO:0000256" key="1">
    <source>
        <dbReference type="ARBA" id="ARBA00000085"/>
    </source>
</evidence>
<dbReference type="SUPFAM" id="SSF55874">
    <property type="entry name" value="ATPase domain of HSP90 chaperone/DNA topoisomerase II/histidine kinase"/>
    <property type="match status" value="1"/>
</dbReference>
<dbReference type="PRINTS" id="PR00344">
    <property type="entry name" value="BCTRLSENSOR"/>
</dbReference>
<comment type="catalytic activity">
    <reaction evidence="1">
        <text>ATP + protein L-histidine = ADP + protein N-phospho-L-histidine.</text>
        <dbReference type="EC" id="2.7.13.3"/>
    </reaction>
</comment>
<evidence type="ECO:0000256" key="5">
    <source>
        <dbReference type="ARBA" id="ARBA00023012"/>
    </source>
</evidence>
<evidence type="ECO:0000256" key="2">
    <source>
        <dbReference type="ARBA" id="ARBA00012438"/>
    </source>
</evidence>
<dbReference type="SUPFAM" id="SSF47384">
    <property type="entry name" value="Homodimeric domain of signal transducing histidine kinase"/>
    <property type="match status" value="1"/>
</dbReference>
<dbReference type="Pfam" id="PF01590">
    <property type="entry name" value="GAF"/>
    <property type="match status" value="1"/>
</dbReference>
<evidence type="ECO:0000256" key="6">
    <source>
        <dbReference type="SAM" id="Coils"/>
    </source>
</evidence>
<dbReference type="SMART" id="SM00065">
    <property type="entry name" value="GAF"/>
    <property type="match status" value="1"/>
</dbReference>
<evidence type="ECO:0000313" key="9">
    <source>
        <dbReference type="Proteomes" id="UP000218418"/>
    </source>
</evidence>
<keyword evidence="4 8" id="KW-0418">Kinase</keyword>
<dbReference type="PANTHER" id="PTHR43102:SF2">
    <property type="entry name" value="GAF DOMAIN-CONTAINING PROTEIN"/>
    <property type="match status" value="1"/>
</dbReference>
<dbReference type="InterPro" id="IPR003594">
    <property type="entry name" value="HATPase_dom"/>
</dbReference>
<dbReference type="PANTHER" id="PTHR43102">
    <property type="entry name" value="SLR1143 PROTEIN"/>
    <property type="match status" value="1"/>
</dbReference>
<dbReference type="EC" id="2.7.13.3" evidence="2"/>
<dbReference type="Pfam" id="PF02518">
    <property type="entry name" value="HATPase_c"/>
    <property type="match status" value="1"/>
</dbReference>
<evidence type="ECO:0000256" key="3">
    <source>
        <dbReference type="ARBA" id="ARBA00022553"/>
    </source>
</evidence>
<dbReference type="PROSITE" id="PS50109">
    <property type="entry name" value="HIS_KIN"/>
    <property type="match status" value="1"/>
</dbReference>
<dbReference type="InterPro" id="IPR036890">
    <property type="entry name" value="HATPase_C_sf"/>
</dbReference>
<dbReference type="Gene3D" id="3.30.565.10">
    <property type="entry name" value="Histidine kinase-like ATPase, C-terminal domain"/>
    <property type="match status" value="1"/>
</dbReference>
<gene>
    <name evidence="8" type="ORF">NIES267_13400</name>
</gene>
<dbReference type="Proteomes" id="UP000218418">
    <property type="component" value="Chromosome"/>
</dbReference>
<dbReference type="CDD" id="cd00082">
    <property type="entry name" value="HisKA"/>
    <property type="match status" value="1"/>
</dbReference>
<accession>A0A1Z4LKU5</accession>
<dbReference type="Gene3D" id="1.10.287.130">
    <property type="match status" value="1"/>
</dbReference>
<dbReference type="InterPro" id="IPR003661">
    <property type="entry name" value="HisK_dim/P_dom"/>
</dbReference>
<dbReference type="InterPro" id="IPR029016">
    <property type="entry name" value="GAF-like_dom_sf"/>
</dbReference>
<keyword evidence="6" id="KW-0175">Coiled coil</keyword>
<organism evidence="8 9">
    <name type="scientific">Calothrix parasitica NIES-267</name>
    <dbReference type="NCBI Taxonomy" id="1973488"/>
    <lineage>
        <taxon>Bacteria</taxon>
        <taxon>Bacillati</taxon>
        <taxon>Cyanobacteriota</taxon>
        <taxon>Cyanophyceae</taxon>
        <taxon>Nostocales</taxon>
        <taxon>Calotrichaceae</taxon>
        <taxon>Calothrix</taxon>
    </lineage>
</organism>
<sequence>MKLPPLPDNEDDRLQALIKYKVLDTPAEKAFDDLTALAAYICDTPISLISLVDENRQWFKSKVGLETIETPRQLALCAHTILQPERILIVPNALEDERFADNPLVISEPNITFYAGAPLVTPDGFAIGTLCAIDNKPRNLNPEQINALQALSRQVISQLELRINISKLKQNVIHREQVEQNLRHTNKQLTDTLEQLQRTQVQLIQSEKMSSLGEMVAGIAHEINNPVNFIYANLDYVNTYVQDLLDLLSLYQQHYPNPHSDIKDKTAAVDTEFLAEDLPNILSSMDAGAERIQNIVLSLRNFSRLDESQKKPVNIHEGIDNTLLILQHRFNLISEYPDIKIVKEYGNISKVECYAAQLNQVFLNILSNAIDAIEDKLKDKEEITPTIRIRTDIRKNNLLVRIADNGIGIPEDIQAKIFNPFFTTKPVGEGKGLGLSISYQIIVKKHNGTLKYRTNYGKGTEFWIEIPIQNN</sequence>
<feature type="domain" description="Histidine kinase" evidence="7">
    <location>
        <begin position="218"/>
        <end position="470"/>
    </location>
</feature>
<evidence type="ECO:0000313" key="8">
    <source>
        <dbReference type="EMBL" id="BAY81863.1"/>
    </source>
</evidence>
<dbReference type="Gene3D" id="3.30.450.40">
    <property type="match status" value="1"/>
</dbReference>
<dbReference type="InterPro" id="IPR003018">
    <property type="entry name" value="GAF"/>
</dbReference>
<keyword evidence="9" id="KW-1185">Reference proteome</keyword>
<dbReference type="AlphaFoldDB" id="A0A1Z4LKU5"/>
<protein>
    <recommendedName>
        <fullName evidence="2">histidine kinase</fullName>
        <ecNumber evidence="2">2.7.13.3</ecNumber>
    </recommendedName>
</protein>
<dbReference type="GO" id="GO:0000155">
    <property type="term" value="F:phosphorelay sensor kinase activity"/>
    <property type="evidence" value="ECO:0007669"/>
    <property type="project" value="InterPro"/>
</dbReference>
<keyword evidence="5" id="KW-0902">Two-component regulatory system</keyword>
<dbReference type="InterPro" id="IPR004358">
    <property type="entry name" value="Sig_transdc_His_kin-like_C"/>
</dbReference>
<dbReference type="SMART" id="SM00387">
    <property type="entry name" value="HATPase_c"/>
    <property type="match status" value="1"/>
</dbReference>
<evidence type="ECO:0000259" key="7">
    <source>
        <dbReference type="PROSITE" id="PS50109"/>
    </source>
</evidence>
<proteinExistence type="predicted"/>
<keyword evidence="4 8" id="KW-0808">Transferase</keyword>